<dbReference type="EMBL" id="JAGPNK010000017">
    <property type="protein sequence ID" value="KAH7305806.1"/>
    <property type="molecule type" value="Genomic_DNA"/>
</dbReference>
<evidence type="ECO:0000313" key="10">
    <source>
        <dbReference type="EMBL" id="KAH7305806.1"/>
    </source>
</evidence>
<comment type="caution">
    <text evidence="10">The sequence shown here is derived from an EMBL/GenBank/DDBJ whole genome shotgun (WGS) entry which is preliminary data.</text>
</comment>
<dbReference type="OrthoDB" id="2425929at2759"/>
<dbReference type="InterPro" id="IPR050955">
    <property type="entry name" value="Plant_Biomass_Hydrol_Est"/>
</dbReference>
<dbReference type="SUPFAM" id="SSF53474">
    <property type="entry name" value="alpha/beta-Hydrolases"/>
    <property type="match status" value="2"/>
</dbReference>
<evidence type="ECO:0000256" key="5">
    <source>
        <dbReference type="ARBA" id="ARBA00022801"/>
    </source>
</evidence>
<dbReference type="Pfam" id="PF10503">
    <property type="entry name" value="Esterase_PHB"/>
    <property type="match status" value="1"/>
</dbReference>
<comment type="similarity">
    <text evidence="9">Belongs to the carbohydrate esterase 1 (CE1) family.</text>
</comment>
<evidence type="ECO:0000256" key="8">
    <source>
        <dbReference type="ARBA" id="ARBA00023326"/>
    </source>
</evidence>
<keyword evidence="5 9" id="KW-0378">Hydrolase</keyword>
<name>A0A8K0SH37_9HYPO</name>
<dbReference type="PANTHER" id="PTHR43037">
    <property type="entry name" value="UNNAMED PRODUCT-RELATED"/>
    <property type="match status" value="1"/>
</dbReference>
<dbReference type="NCBIfam" id="TIGR01840">
    <property type="entry name" value="esterase_phb"/>
    <property type="match status" value="1"/>
</dbReference>
<evidence type="ECO:0000256" key="3">
    <source>
        <dbReference type="ARBA" id="ARBA00022525"/>
    </source>
</evidence>
<keyword evidence="7 9" id="KW-0119">Carbohydrate metabolism</keyword>
<evidence type="ECO:0000256" key="4">
    <source>
        <dbReference type="ARBA" id="ARBA00022729"/>
    </source>
</evidence>
<dbReference type="GO" id="GO:0052689">
    <property type="term" value="F:carboxylic ester hydrolase activity"/>
    <property type="evidence" value="ECO:0007669"/>
    <property type="project" value="UniProtKB-KW"/>
</dbReference>
<dbReference type="Gene3D" id="3.40.50.1820">
    <property type="entry name" value="alpha/beta hydrolase"/>
    <property type="match status" value="1"/>
</dbReference>
<dbReference type="GO" id="GO:0045493">
    <property type="term" value="P:xylan catabolic process"/>
    <property type="evidence" value="ECO:0007669"/>
    <property type="project" value="UniProtKB-UniRule"/>
</dbReference>
<organism evidence="10 11">
    <name type="scientific">Stachybotrys elegans</name>
    <dbReference type="NCBI Taxonomy" id="80388"/>
    <lineage>
        <taxon>Eukaryota</taxon>
        <taxon>Fungi</taxon>
        <taxon>Dikarya</taxon>
        <taxon>Ascomycota</taxon>
        <taxon>Pezizomycotina</taxon>
        <taxon>Sordariomycetes</taxon>
        <taxon>Hypocreomycetidae</taxon>
        <taxon>Hypocreales</taxon>
        <taxon>Stachybotryaceae</taxon>
        <taxon>Stachybotrys</taxon>
    </lineage>
</organism>
<evidence type="ECO:0000256" key="7">
    <source>
        <dbReference type="ARBA" id="ARBA00023277"/>
    </source>
</evidence>
<accession>A0A8K0SH37</accession>
<evidence type="ECO:0000256" key="6">
    <source>
        <dbReference type="ARBA" id="ARBA00023180"/>
    </source>
</evidence>
<sequence length="319" mass="33793">MRLTSAFAAVSLLLSGADAALQQISNWGTNPGGLTLHAYIPNNVASRPAVILALHPCGGSGPGYAQSTRYGQLAEQYGFLVLFPSSVQDSNCWDVATTRTLTRNGGGHSQGLNTMVNWAKTTYNADASRVFVTGTSSGCMMTNVMMATYPDTFAAATCYSGVSAGCLAGSPGSSPGSANPTCANGNNIKSAEQWAAQARAMYPGYTGAYPRLMTYHGLSDTFVHWRNLGEQLKQWSAVQGVSFSRNVTNTPRAGYTQMIYGDGTKLIGITAQGVGHVVPAVEDQDLQWFGITGGDPPSSWEVWLAVVQFRFMISILSGK</sequence>
<evidence type="ECO:0000256" key="1">
    <source>
        <dbReference type="ARBA" id="ARBA00004613"/>
    </source>
</evidence>
<dbReference type="PANTHER" id="PTHR43037:SF3">
    <property type="entry name" value="FERULOYL ESTERASE B"/>
    <property type="match status" value="1"/>
</dbReference>
<keyword evidence="11" id="KW-1185">Reference proteome</keyword>
<keyword evidence="4 9" id="KW-0732">Signal</keyword>
<feature type="signal peptide" evidence="9">
    <location>
        <begin position="1"/>
        <end position="19"/>
    </location>
</feature>
<dbReference type="AlphaFoldDB" id="A0A8K0SH37"/>
<reference evidence="10" key="1">
    <citation type="journal article" date="2021" name="Nat. Commun.">
        <title>Genetic determinants of endophytism in the Arabidopsis root mycobiome.</title>
        <authorList>
            <person name="Mesny F."/>
            <person name="Miyauchi S."/>
            <person name="Thiergart T."/>
            <person name="Pickel B."/>
            <person name="Atanasova L."/>
            <person name="Karlsson M."/>
            <person name="Huettel B."/>
            <person name="Barry K.W."/>
            <person name="Haridas S."/>
            <person name="Chen C."/>
            <person name="Bauer D."/>
            <person name="Andreopoulos W."/>
            <person name="Pangilinan J."/>
            <person name="LaButti K."/>
            <person name="Riley R."/>
            <person name="Lipzen A."/>
            <person name="Clum A."/>
            <person name="Drula E."/>
            <person name="Henrissat B."/>
            <person name="Kohler A."/>
            <person name="Grigoriev I.V."/>
            <person name="Martin F.M."/>
            <person name="Hacquard S."/>
        </authorList>
    </citation>
    <scope>NUCLEOTIDE SEQUENCE</scope>
    <source>
        <strain evidence="10">MPI-CAGE-CH-0235</strain>
    </source>
</reference>
<keyword evidence="3 9" id="KW-0964">Secreted</keyword>
<dbReference type="Proteomes" id="UP000813444">
    <property type="component" value="Unassembled WGS sequence"/>
</dbReference>
<proteinExistence type="inferred from homology"/>
<evidence type="ECO:0000313" key="11">
    <source>
        <dbReference type="Proteomes" id="UP000813444"/>
    </source>
</evidence>
<protein>
    <recommendedName>
        <fullName evidence="9">Carboxylic ester hydrolase</fullName>
        <ecNumber evidence="9">3.1.1.-</ecNumber>
    </recommendedName>
</protein>
<evidence type="ECO:0000256" key="2">
    <source>
        <dbReference type="ARBA" id="ARBA00022487"/>
    </source>
</evidence>
<comment type="function">
    <text evidence="9">Esterase involved in the hydrolysis of xylan, a major structural heterogeneous polysaccharide found in plant biomass representing the second most abundant polysaccharide in the biosphere, after cellulose.</text>
</comment>
<dbReference type="InterPro" id="IPR010126">
    <property type="entry name" value="Esterase_phb"/>
</dbReference>
<keyword evidence="6" id="KW-0325">Glycoprotein</keyword>
<feature type="chain" id="PRO_5035489474" description="Carboxylic ester hydrolase" evidence="9">
    <location>
        <begin position="20"/>
        <end position="319"/>
    </location>
</feature>
<dbReference type="EC" id="3.1.1.-" evidence="9"/>
<keyword evidence="8 9" id="KW-0624">Polysaccharide degradation</keyword>
<keyword evidence="2 9" id="KW-0719">Serine esterase</keyword>
<comment type="subcellular location">
    <subcellularLocation>
        <location evidence="1 9">Secreted</location>
    </subcellularLocation>
</comment>
<gene>
    <name evidence="10" type="ORF">B0I35DRAFT_492410</name>
</gene>
<dbReference type="GO" id="GO:0005576">
    <property type="term" value="C:extracellular region"/>
    <property type="evidence" value="ECO:0007669"/>
    <property type="project" value="UniProtKB-SubCell"/>
</dbReference>
<evidence type="ECO:0000256" key="9">
    <source>
        <dbReference type="RuleBase" id="RU367147"/>
    </source>
</evidence>
<dbReference type="InterPro" id="IPR029058">
    <property type="entry name" value="AB_hydrolase_fold"/>
</dbReference>